<organism evidence="5 6">
    <name type="scientific">Alicyclobacillus vulcanalis</name>
    <dbReference type="NCBI Taxonomy" id="252246"/>
    <lineage>
        <taxon>Bacteria</taxon>
        <taxon>Bacillati</taxon>
        <taxon>Bacillota</taxon>
        <taxon>Bacilli</taxon>
        <taxon>Bacillales</taxon>
        <taxon>Alicyclobacillaceae</taxon>
        <taxon>Alicyclobacillus</taxon>
    </lineage>
</organism>
<evidence type="ECO:0000313" key="5">
    <source>
        <dbReference type="EMBL" id="SIS73958.1"/>
    </source>
</evidence>
<keyword evidence="6" id="KW-1185">Reference proteome</keyword>
<dbReference type="InterPro" id="IPR044560">
    <property type="entry name" value="MOase"/>
</dbReference>
<dbReference type="PANTHER" id="PTHR45934">
    <property type="entry name" value="FAD/NAD(P)-BINDING OXIDOREDUCTASE FAMILY PROTEIN"/>
    <property type="match status" value="1"/>
</dbReference>
<dbReference type="PROSITE" id="PS51257">
    <property type="entry name" value="PROKAR_LIPOPROTEIN"/>
    <property type="match status" value="1"/>
</dbReference>
<accession>A0A1N7LJD1</accession>
<dbReference type="OrthoDB" id="9766816at2"/>
<comment type="similarity">
    <text evidence="3">Belongs to the 3-hydroxybenzoate 6-hydroxylase family.</text>
</comment>
<dbReference type="STRING" id="252246.SAMN05421799_103187"/>
<dbReference type="InterPro" id="IPR036188">
    <property type="entry name" value="FAD/NAD-bd_sf"/>
</dbReference>
<gene>
    <name evidence="5" type="ORF">SAMN05421799_103187</name>
</gene>
<dbReference type="AlphaFoldDB" id="A0A1N7LJD1"/>
<keyword evidence="1" id="KW-0560">Oxidoreductase</keyword>
<evidence type="ECO:0000256" key="1">
    <source>
        <dbReference type="ARBA" id="ARBA00023002"/>
    </source>
</evidence>
<evidence type="ECO:0000259" key="4">
    <source>
        <dbReference type="Pfam" id="PF01494"/>
    </source>
</evidence>
<keyword evidence="2" id="KW-0503">Monooxygenase</keyword>
<reference evidence="6" key="1">
    <citation type="submission" date="2017-01" db="EMBL/GenBank/DDBJ databases">
        <authorList>
            <person name="Varghese N."/>
            <person name="Submissions S."/>
        </authorList>
    </citation>
    <scope>NUCLEOTIDE SEQUENCE [LARGE SCALE GENOMIC DNA]</scope>
    <source>
        <strain evidence="6">DSM 16176</strain>
    </source>
</reference>
<dbReference type="PANTHER" id="PTHR45934:SF9">
    <property type="entry name" value="FAD_NAD(P)-BINDING OXIDOREDUCTASE FAMILY PROTEIN"/>
    <property type="match status" value="1"/>
</dbReference>
<evidence type="ECO:0000256" key="2">
    <source>
        <dbReference type="ARBA" id="ARBA00023033"/>
    </source>
</evidence>
<evidence type="ECO:0000256" key="3">
    <source>
        <dbReference type="ARBA" id="ARBA00024018"/>
    </source>
</evidence>
<sequence length="380" mass="40888">MKLAIVGAGVAGLAAALACARAGVAYDLVDRAEQPLEGGVALTLWPNALRALADLGVDARDLEAFVPVEEGEIVDMRGRTLYRLPLPWMKARFGFWPVCVRRSMLLRRMHEAAGAPRVERLTVRRAWAEGSAAVDLETENGTRRYDGLILADGIRGAVRASLVHVRLRPAHYVAWRGIARGLSVGPRMREIWGRGFRFGYASMGPEGVYWFLTLNRSQLGSAVDPAAAWRAAVQMASHAPAEVARLLAGTPPETVYAHDIHDLAPGAPLALGRIALIGDTAHAVTPNLGLGGGLALEDGAALMRAFSVHRVAELPEALPDALGTYARGRRLRVAQMACVTRLLGDVMQWEGKASSTVRDAVFRAMAPLGEKVAWTWMMGG</sequence>
<protein>
    <submittedName>
        <fullName evidence="5">2-polyprenyl-6-methoxyphenol hydroxylase</fullName>
    </submittedName>
</protein>
<dbReference type="GO" id="GO:0071949">
    <property type="term" value="F:FAD binding"/>
    <property type="evidence" value="ECO:0007669"/>
    <property type="project" value="InterPro"/>
</dbReference>
<dbReference type="SUPFAM" id="SSF51905">
    <property type="entry name" value="FAD/NAD(P)-binding domain"/>
    <property type="match status" value="1"/>
</dbReference>
<dbReference type="EMBL" id="FTOO01000003">
    <property type="protein sequence ID" value="SIS73958.1"/>
    <property type="molecule type" value="Genomic_DNA"/>
</dbReference>
<dbReference type="GO" id="GO:0004497">
    <property type="term" value="F:monooxygenase activity"/>
    <property type="evidence" value="ECO:0007669"/>
    <property type="project" value="UniProtKB-KW"/>
</dbReference>
<name>A0A1N7LJD1_9BACL</name>
<dbReference type="RefSeq" id="WP_076345743.1">
    <property type="nucleotide sequence ID" value="NZ_FTOO01000003.1"/>
</dbReference>
<dbReference type="InterPro" id="IPR002938">
    <property type="entry name" value="FAD-bd"/>
</dbReference>
<dbReference type="Proteomes" id="UP000186156">
    <property type="component" value="Unassembled WGS sequence"/>
</dbReference>
<proteinExistence type="inferred from homology"/>
<dbReference type="PRINTS" id="PR00420">
    <property type="entry name" value="RNGMNOXGNASE"/>
</dbReference>
<dbReference type="Gene3D" id="3.50.50.60">
    <property type="entry name" value="FAD/NAD(P)-binding domain"/>
    <property type="match status" value="1"/>
</dbReference>
<feature type="domain" description="FAD-binding" evidence="4">
    <location>
        <begin position="270"/>
        <end position="337"/>
    </location>
</feature>
<dbReference type="Pfam" id="PF01494">
    <property type="entry name" value="FAD_binding_3"/>
    <property type="match status" value="2"/>
</dbReference>
<feature type="domain" description="FAD-binding" evidence="4">
    <location>
        <begin position="3"/>
        <end position="162"/>
    </location>
</feature>
<evidence type="ECO:0000313" key="6">
    <source>
        <dbReference type="Proteomes" id="UP000186156"/>
    </source>
</evidence>